<dbReference type="Proteomes" id="UP000011747">
    <property type="component" value="Unassembled WGS sequence"/>
</dbReference>
<dbReference type="Gene3D" id="3.40.640.10">
    <property type="entry name" value="Type I PLP-dependent aspartate aminotransferase-like (Major domain)"/>
    <property type="match status" value="1"/>
</dbReference>
<evidence type="ECO:0000256" key="4">
    <source>
        <dbReference type="ARBA" id="ARBA00022898"/>
    </source>
</evidence>
<evidence type="ECO:0000256" key="7">
    <source>
        <dbReference type="RuleBase" id="RU000382"/>
    </source>
</evidence>
<dbReference type="EMBL" id="ACWF01000100">
    <property type="protein sequence ID" value="EHL77995.1"/>
    <property type="molecule type" value="Genomic_DNA"/>
</dbReference>
<dbReference type="InterPro" id="IPR015424">
    <property type="entry name" value="PyrdxlP-dep_Trfase"/>
</dbReference>
<dbReference type="GO" id="GO:0005737">
    <property type="term" value="C:cytoplasm"/>
    <property type="evidence" value="ECO:0007669"/>
    <property type="project" value="TreeGrafter"/>
</dbReference>
<protein>
    <recommendedName>
        <fullName evidence="10">L-2,4-diaminobutyrate decarboxylase</fullName>
    </recommendedName>
</protein>
<dbReference type="InterPro" id="IPR021115">
    <property type="entry name" value="Pyridoxal-P_BS"/>
</dbReference>
<dbReference type="PATRIC" id="fig|665952.3.peg.1906"/>
<dbReference type="PANTHER" id="PTHR45677:SF8">
    <property type="entry name" value="CYSTEINE SULFINIC ACID DECARBOXYLASE"/>
    <property type="match status" value="1"/>
</dbReference>
<keyword evidence="5 7" id="KW-0456">Lyase</keyword>
<dbReference type="Gene3D" id="1.20.1650.10">
    <property type="entry name" value="PLP-dependent transferases"/>
    <property type="match status" value="1"/>
</dbReference>
<proteinExistence type="inferred from homology"/>
<dbReference type="Gene3D" id="3.90.1150.10">
    <property type="entry name" value="Aspartate Aminotransferase, domain 1"/>
    <property type="match status" value="1"/>
</dbReference>
<evidence type="ECO:0000256" key="1">
    <source>
        <dbReference type="ARBA" id="ARBA00001933"/>
    </source>
</evidence>
<comment type="similarity">
    <text evidence="2 7">Belongs to the group II decarboxylase family.</text>
</comment>
<accession>G9QLI0</accession>
<dbReference type="Pfam" id="PF00282">
    <property type="entry name" value="Pyridoxal_deC"/>
    <property type="match status" value="1"/>
</dbReference>
<dbReference type="HOGENOM" id="CLU_011856_0_4_9"/>
<dbReference type="InterPro" id="IPR015422">
    <property type="entry name" value="PyrdxlP-dep_Trfase_small"/>
</dbReference>
<dbReference type="InterPro" id="IPR010977">
    <property type="entry name" value="Aromatic_deC"/>
</dbReference>
<dbReference type="PROSITE" id="PS00392">
    <property type="entry name" value="DDC_GAD_HDC_YDC"/>
    <property type="match status" value="1"/>
</dbReference>
<evidence type="ECO:0000256" key="3">
    <source>
        <dbReference type="ARBA" id="ARBA00022793"/>
    </source>
</evidence>
<evidence type="ECO:0000256" key="5">
    <source>
        <dbReference type="ARBA" id="ARBA00023239"/>
    </source>
</evidence>
<dbReference type="AlphaFoldDB" id="G9QLI0"/>
<feature type="modified residue" description="N6-(pyridoxal phosphate)lysine" evidence="6">
    <location>
        <position position="313"/>
    </location>
</feature>
<dbReference type="GO" id="GO:0030170">
    <property type="term" value="F:pyridoxal phosphate binding"/>
    <property type="evidence" value="ECO:0007669"/>
    <property type="project" value="InterPro"/>
</dbReference>
<dbReference type="RefSeq" id="WP_003354228.1">
    <property type="nucleotide sequence ID" value="NZ_JH414754.1"/>
</dbReference>
<dbReference type="GO" id="GO:0004058">
    <property type="term" value="F:aromatic-L-amino-acid decarboxylase activity"/>
    <property type="evidence" value="ECO:0007669"/>
    <property type="project" value="UniProtKB-ARBA"/>
</dbReference>
<dbReference type="InterPro" id="IPR002129">
    <property type="entry name" value="PyrdxlP-dep_de-COase"/>
</dbReference>
<dbReference type="GO" id="GO:0006520">
    <property type="term" value="P:amino acid metabolic process"/>
    <property type="evidence" value="ECO:0007669"/>
    <property type="project" value="InterPro"/>
</dbReference>
<dbReference type="GO" id="GO:0019752">
    <property type="term" value="P:carboxylic acid metabolic process"/>
    <property type="evidence" value="ECO:0007669"/>
    <property type="project" value="InterPro"/>
</dbReference>
<evidence type="ECO:0000313" key="8">
    <source>
        <dbReference type="EMBL" id="EHL77995.1"/>
    </source>
</evidence>
<dbReference type="PANTHER" id="PTHR45677">
    <property type="entry name" value="GLUTAMATE DECARBOXYLASE-RELATED"/>
    <property type="match status" value="1"/>
</dbReference>
<sequence>MNSNFQKWFLHPDGKSEKTYRLLMDEIMTLICEQTKKAKKPFSGTSCLEIEEKVKEALHIPIAGQEVAKVMAEIQDVIVGDSLWISHPSAMAHLHCPPLLPSIAAETMIGALNQSMDSWDQSPSATYVEEALVKFFARKIGYSHEADGVFTSGGTQSNYMGLLLARNKACETYFKVNAHQKGLPYEANKLRILCSEHAHFTVQQSAAQLGLGANAVVTVSTDDQQKLFIDDARDKLKKLRREGLIPFMIVATAGTTDFGSIDSISETARLAKDEGLWLHVDAAYGGALLFSHQYRSLLDGLHLADSITIDFHKLYYQSISCGAFFVKNNQNFHRIAYHADYLNPEEDQEKGMIHLVEKSVQTTRRFDALKLWMTFKLLGTDLLGQMIDYTIDLAKETASLMKKDPCFEVPVYPEMNAILFRYLPSRTEDRKYVDEMNRKMQQALYENGEFIIAKTRQDGKVYLKCTMLNPLNTIDHMKKHIERMKRLGEKIEKEQGEKRHEYSIHYEPHYDAKLN</sequence>
<reference evidence="8 9" key="1">
    <citation type="submission" date="2011-09" db="EMBL/GenBank/DDBJ databases">
        <title>The Genome Sequence of Bacillus smithii 7_3_47FAA.</title>
        <authorList>
            <consortium name="The Broad Institute Genome Sequencing Platform"/>
            <person name="Earl A."/>
            <person name="Ward D."/>
            <person name="Feldgarden M."/>
            <person name="Gevers D."/>
            <person name="Daigneault M."/>
            <person name="Strauss J."/>
            <person name="Allen-Vercoe E."/>
            <person name="Young S.K."/>
            <person name="Zeng Q."/>
            <person name="Gargeya S."/>
            <person name="Fitzgerald M."/>
            <person name="Haas B."/>
            <person name="Abouelleil A."/>
            <person name="Alvarado L."/>
            <person name="Arachchi H.M."/>
            <person name="Berlin A."/>
            <person name="Brown A."/>
            <person name="Chapman S.B."/>
            <person name="Chen Z."/>
            <person name="Dunbar C."/>
            <person name="Freedman E."/>
            <person name="Gearin G."/>
            <person name="Goldberg J."/>
            <person name="Griggs A."/>
            <person name="Gujja S."/>
            <person name="Heiman D."/>
            <person name="Howarth C."/>
            <person name="Larson L."/>
            <person name="Lui A."/>
            <person name="MacDonald P.J.P."/>
            <person name="Montmayeur A."/>
            <person name="Murphy C."/>
            <person name="Neiman D."/>
            <person name="Pearson M."/>
            <person name="Priest M."/>
            <person name="Roberts A."/>
            <person name="Saif S."/>
            <person name="Shea T."/>
            <person name="Shenoy N."/>
            <person name="Sisk P."/>
            <person name="Stolte C."/>
            <person name="Sykes S."/>
            <person name="Wortman J."/>
            <person name="Nusbaum C."/>
            <person name="Birren B."/>
        </authorList>
    </citation>
    <scope>NUCLEOTIDE SEQUENCE [LARGE SCALE GENOMIC DNA]</scope>
    <source>
        <strain evidence="8 9">7_3_47FAA</strain>
    </source>
</reference>
<dbReference type="PRINTS" id="PR00800">
    <property type="entry name" value="YHDCRBOXLASE"/>
</dbReference>
<keyword evidence="3" id="KW-0210">Decarboxylase</keyword>
<keyword evidence="4 6" id="KW-0663">Pyridoxal phosphate</keyword>
<comment type="caution">
    <text evidence="8">The sequence shown here is derived from an EMBL/GenBank/DDBJ whole genome shotgun (WGS) entry which is preliminary data.</text>
</comment>
<comment type="cofactor">
    <cofactor evidence="1 6 7">
        <name>pyridoxal 5'-phosphate</name>
        <dbReference type="ChEBI" id="CHEBI:597326"/>
    </cofactor>
</comment>
<name>G9QLI0_9BACI</name>
<evidence type="ECO:0000313" key="9">
    <source>
        <dbReference type="Proteomes" id="UP000011747"/>
    </source>
</evidence>
<dbReference type="SUPFAM" id="SSF53383">
    <property type="entry name" value="PLP-dependent transferases"/>
    <property type="match status" value="1"/>
</dbReference>
<evidence type="ECO:0008006" key="10">
    <source>
        <dbReference type="Google" id="ProtNLM"/>
    </source>
</evidence>
<organism evidence="8 9">
    <name type="scientific">Bacillus smithii 7_3_47FAA</name>
    <dbReference type="NCBI Taxonomy" id="665952"/>
    <lineage>
        <taxon>Bacteria</taxon>
        <taxon>Bacillati</taxon>
        <taxon>Bacillota</taxon>
        <taxon>Bacilli</taxon>
        <taxon>Bacillales</taxon>
        <taxon>Bacillaceae</taxon>
        <taxon>Bacillus</taxon>
    </lineage>
</organism>
<gene>
    <name evidence="8" type="ORF">HMPREF1015_02635</name>
</gene>
<evidence type="ECO:0000256" key="2">
    <source>
        <dbReference type="ARBA" id="ARBA00009533"/>
    </source>
</evidence>
<evidence type="ECO:0000256" key="6">
    <source>
        <dbReference type="PIRSR" id="PIRSR602129-50"/>
    </source>
</evidence>
<dbReference type="CDD" id="cd06450">
    <property type="entry name" value="DOPA_deC_like"/>
    <property type="match status" value="1"/>
</dbReference>
<dbReference type="InterPro" id="IPR015421">
    <property type="entry name" value="PyrdxlP-dep_Trfase_major"/>
</dbReference>
<keyword evidence="9" id="KW-1185">Reference proteome</keyword>